<dbReference type="RefSeq" id="WP_157720176.1">
    <property type="nucleotide sequence ID" value="NZ_LT629762.1"/>
</dbReference>
<feature type="transmembrane region" description="Helical" evidence="2">
    <location>
        <begin position="253"/>
        <end position="271"/>
    </location>
</feature>
<dbReference type="EMBL" id="LT629762">
    <property type="protein sequence ID" value="SDT41563.1"/>
    <property type="molecule type" value="Genomic_DNA"/>
</dbReference>
<dbReference type="InterPro" id="IPR052755">
    <property type="entry name" value="Lysozyme_Inhibitor_LprI"/>
</dbReference>
<evidence type="ECO:0000313" key="4">
    <source>
        <dbReference type="Proteomes" id="UP000198481"/>
    </source>
</evidence>
<evidence type="ECO:0008006" key="5">
    <source>
        <dbReference type="Google" id="ProtNLM"/>
    </source>
</evidence>
<dbReference type="PANTHER" id="PTHR37549">
    <property type="entry name" value="LIPOPROTEIN LPRI"/>
    <property type="match status" value="1"/>
</dbReference>
<feature type="transmembrane region" description="Helical" evidence="2">
    <location>
        <begin position="277"/>
        <end position="298"/>
    </location>
</feature>
<evidence type="ECO:0000256" key="2">
    <source>
        <dbReference type="SAM" id="Phobius"/>
    </source>
</evidence>
<feature type="transmembrane region" description="Helical" evidence="2">
    <location>
        <begin position="359"/>
        <end position="376"/>
    </location>
</feature>
<feature type="compositionally biased region" description="Low complexity" evidence="1">
    <location>
        <begin position="132"/>
        <end position="143"/>
    </location>
</feature>
<proteinExistence type="predicted"/>
<reference evidence="3 4" key="1">
    <citation type="submission" date="2016-10" db="EMBL/GenBank/DDBJ databases">
        <authorList>
            <person name="de Groot N.N."/>
        </authorList>
    </citation>
    <scope>NUCLEOTIDE SEQUENCE [LARGE SCALE GENOMIC DNA]</scope>
    <source>
        <strain evidence="3 4">LMG 26867</strain>
    </source>
</reference>
<name>A0A1H2A6Q4_9PSED</name>
<gene>
    <name evidence="3" type="ORF">SAMN05216222_4289</name>
</gene>
<dbReference type="PANTHER" id="PTHR37549:SF1">
    <property type="entry name" value="LIPOPROTEIN LPRI"/>
    <property type="match status" value="1"/>
</dbReference>
<accession>A0A1H2A6Q4</accession>
<organism evidence="3 4">
    <name type="scientific">Pseudomonas prosekii</name>
    <dbReference type="NCBI Taxonomy" id="1148509"/>
    <lineage>
        <taxon>Bacteria</taxon>
        <taxon>Pseudomonadati</taxon>
        <taxon>Pseudomonadota</taxon>
        <taxon>Gammaproteobacteria</taxon>
        <taxon>Pseudomonadales</taxon>
        <taxon>Pseudomonadaceae</taxon>
        <taxon>Pseudomonas</taxon>
    </lineage>
</organism>
<keyword evidence="2" id="KW-0472">Membrane</keyword>
<dbReference type="AlphaFoldDB" id="A0A1H2A6Q4"/>
<evidence type="ECO:0000313" key="3">
    <source>
        <dbReference type="EMBL" id="SDT41563.1"/>
    </source>
</evidence>
<keyword evidence="2" id="KW-0812">Transmembrane</keyword>
<protein>
    <recommendedName>
        <fullName evidence="5">Lysozyme inhibitor LprI N-terminal domain-containing protein</fullName>
    </recommendedName>
</protein>
<keyword evidence="2" id="KW-1133">Transmembrane helix</keyword>
<evidence type="ECO:0000256" key="1">
    <source>
        <dbReference type="SAM" id="MobiDB-lite"/>
    </source>
</evidence>
<dbReference type="STRING" id="1148509.SAMN05216222_4289"/>
<dbReference type="Proteomes" id="UP000198481">
    <property type="component" value="Chromosome I"/>
</dbReference>
<dbReference type="GO" id="GO:0005576">
    <property type="term" value="C:extracellular region"/>
    <property type="evidence" value="ECO:0007669"/>
    <property type="project" value="TreeGrafter"/>
</dbReference>
<feature type="transmembrane region" description="Helical" evidence="2">
    <location>
        <begin position="210"/>
        <end position="232"/>
    </location>
</feature>
<sequence length="397" mass="44645">MGLSRYAYSRFFSEEGSFRMVIHRTIALLLAVVTSNSIAASFDCAKASNFAEKEICRDGYLSSLDTSLSQNYKAALLKASDRQDALIESQHEWLATRNQCTTQKCLDKAMVTRFKAIEDFTRAEIGRKLESEQQQQAAKSQAENADRARRKHEAYVAEEQAYQHRRQAAQQQTVYSQSNTASVSSTYQTPAYQTAQQPQTQVAATREETLWQQIFSVLWKCALIVAVVMSCWAVKRHRREEATIYNNYTDATITNLLPVTGWGIGLLCGWLGLPHQVYQVCVVTGVLSAVFFAVYTAFKSNRGGLNILLTIVAKLTFVSVFYVVMGFLILSFFGGARRKGESLTQAEARRRRESRNTKVQIVAVSAGYTFFTAWLCRRAEFTSLSECLELDPALYSA</sequence>
<feature type="region of interest" description="Disordered" evidence="1">
    <location>
        <begin position="129"/>
        <end position="150"/>
    </location>
</feature>
<feature type="transmembrane region" description="Helical" evidence="2">
    <location>
        <begin position="305"/>
        <end position="333"/>
    </location>
</feature>